<comment type="caution">
    <text evidence="10">The sequence shown here is derived from an EMBL/GenBank/DDBJ whole genome shotgun (WGS) entry which is preliminary data.</text>
</comment>
<dbReference type="FunFam" id="2.60.120.970:FF:000024">
    <property type="entry name" value="Left-right determination factor"/>
    <property type="match status" value="1"/>
</dbReference>
<dbReference type="SUPFAM" id="SSF57501">
    <property type="entry name" value="Cystine-knot cytokines"/>
    <property type="match status" value="1"/>
</dbReference>
<dbReference type="OrthoDB" id="10019514at2759"/>
<reference evidence="10" key="2">
    <citation type="submission" date="2004-02" db="EMBL/GenBank/DDBJ databases">
        <authorList>
            <consortium name="Genoscope"/>
            <consortium name="Whitehead Institute Centre for Genome Research"/>
        </authorList>
    </citation>
    <scope>NUCLEOTIDE SEQUENCE</scope>
</reference>
<accession>Q4SGU3</accession>
<dbReference type="GO" id="GO:0005160">
    <property type="term" value="F:transforming growth factor beta receptor binding"/>
    <property type="evidence" value="ECO:0007669"/>
    <property type="project" value="InterPro"/>
</dbReference>
<evidence type="ECO:0000256" key="2">
    <source>
        <dbReference type="ARBA" id="ARBA00006656"/>
    </source>
</evidence>
<evidence type="ECO:0000256" key="8">
    <source>
        <dbReference type="SAM" id="SignalP"/>
    </source>
</evidence>
<keyword evidence="8" id="KW-0732">Signal</keyword>
<dbReference type="GO" id="GO:0005615">
    <property type="term" value="C:extracellular space"/>
    <property type="evidence" value="ECO:0007669"/>
    <property type="project" value="UniProtKB-UniRule"/>
</dbReference>
<proteinExistence type="inferred from homology"/>
<dbReference type="PANTHER" id="PTHR11848">
    <property type="entry name" value="TGF-BETA FAMILY"/>
    <property type="match status" value="1"/>
</dbReference>
<organism evidence="10">
    <name type="scientific">Tetraodon nigroviridis</name>
    <name type="common">Spotted green pufferfish</name>
    <name type="synonym">Chelonodon nigroviridis</name>
    <dbReference type="NCBI Taxonomy" id="99883"/>
    <lineage>
        <taxon>Eukaryota</taxon>
        <taxon>Metazoa</taxon>
        <taxon>Chordata</taxon>
        <taxon>Craniata</taxon>
        <taxon>Vertebrata</taxon>
        <taxon>Euteleostomi</taxon>
        <taxon>Actinopterygii</taxon>
        <taxon>Neopterygii</taxon>
        <taxon>Teleostei</taxon>
        <taxon>Neoteleostei</taxon>
        <taxon>Acanthomorphata</taxon>
        <taxon>Eupercaria</taxon>
        <taxon>Tetraodontiformes</taxon>
        <taxon>Tetradontoidea</taxon>
        <taxon>Tetraodontidae</taxon>
        <taxon>Tetraodon</taxon>
    </lineage>
</organism>
<dbReference type="InterPro" id="IPR015615">
    <property type="entry name" value="TGF-beta-rel"/>
</dbReference>
<feature type="chain" id="PRO_5004243722" description="Left-right determination factor" evidence="8">
    <location>
        <begin position="20"/>
        <end position="383"/>
    </location>
</feature>
<keyword evidence="5" id="KW-1015">Disulfide bond</keyword>
<evidence type="ECO:0000256" key="1">
    <source>
        <dbReference type="ARBA" id="ARBA00004613"/>
    </source>
</evidence>
<evidence type="ECO:0000256" key="6">
    <source>
        <dbReference type="PIRNR" id="PIRNR037402"/>
    </source>
</evidence>
<dbReference type="InterPro" id="IPR029034">
    <property type="entry name" value="Cystine-knot_cytokine"/>
</dbReference>
<dbReference type="InterPro" id="IPR001839">
    <property type="entry name" value="TGF-b_C"/>
</dbReference>
<keyword evidence="3 6" id="KW-0964">Secreted</keyword>
<dbReference type="InterPro" id="IPR003942">
    <property type="entry name" value="LRDF"/>
</dbReference>
<dbReference type="PROSITE" id="PS51362">
    <property type="entry name" value="TGF_BETA_2"/>
    <property type="match status" value="1"/>
</dbReference>
<dbReference type="GO" id="GO:0009948">
    <property type="term" value="P:anterior/posterior axis specification"/>
    <property type="evidence" value="ECO:0007669"/>
    <property type="project" value="TreeGrafter"/>
</dbReference>
<evidence type="ECO:0000256" key="7">
    <source>
        <dbReference type="RuleBase" id="RU000354"/>
    </source>
</evidence>
<evidence type="ECO:0000256" key="3">
    <source>
        <dbReference type="ARBA" id="ARBA00022525"/>
    </source>
</evidence>
<dbReference type="Gene3D" id="2.10.90.10">
    <property type="entry name" value="Cystine-knot cytokines"/>
    <property type="match status" value="1"/>
</dbReference>
<dbReference type="AlphaFoldDB" id="Q4SGU3"/>
<keyword evidence="6" id="KW-0202">Cytokine</keyword>
<comment type="subcellular location">
    <subcellularLocation>
        <location evidence="1 6">Secreted</location>
    </subcellularLocation>
</comment>
<reference evidence="10" key="1">
    <citation type="journal article" date="2004" name="Nature">
        <title>Genome duplication in the teleost fish Tetraodon nigroviridis reveals the early vertebrate proto-karyotype.</title>
        <authorList>
            <person name="Jaillon O."/>
            <person name="Aury J.-M."/>
            <person name="Brunet F."/>
            <person name="Petit J.-L."/>
            <person name="Stange-Thomann N."/>
            <person name="Mauceli E."/>
            <person name="Bouneau L."/>
            <person name="Fischer C."/>
            <person name="Ozouf-Costaz C."/>
            <person name="Bernot A."/>
            <person name="Nicaud S."/>
            <person name="Jaffe D."/>
            <person name="Fisher S."/>
            <person name="Lutfalla G."/>
            <person name="Dossat C."/>
            <person name="Segurens B."/>
            <person name="Dasilva C."/>
            <person name="Salanoubat M."/>
            <person name="Levy M."/>
            <person name="Boudet N."/>
            <person name="Castellano S."/>
            <person name="Anthouard V."/>
            <person name="Jubin C."/>
            <person name="Castelli V."/>
            <person name="Katinka M."/>
            <person name="Vacherie B."/>
            <person name="Biemont C."/>
            <person name="Skalli Z."/>
            <person name="Cattolico L."/>
            <person name="Poulain J."/>
            <person name="De Berardinis V."/>
            <person name="Cruaud C."/>
            <person name="Duprat S."/>
            <person name="Brottier P."/>
            <person name="Coutanceau J.-P."/>
            <person name="Gouzy J."/>
            <person name="Parra G."/>
            <person name="Lardier G."/>
            <person name="Chapple C."/>
            <person name="McKernan K.J."/>
            <person name="McEwan P."/>
            <person name="Bosak S."/>
            <person name="Kellis M."/>
            <person name="Volff J.-N."/>
            <person name="Guigo R."/>
            <person name="Zody M.C."/>
            <person name="Mesirov J."/>
            <person name="Lindblad-Toh K."/>
            <person name="Birren B."/>
            <person name="Nusbaum C."/>
            <person name="Kahn D."/>
            <person name="Robinson-Rechavi M."/>
            <person name="Laudet V."/>
            <person name="Schachter V."/>
            <person name="Quetier F."/>
            <person name="Saurin W."/>
            <person name="Scarpelli C."/>
            <person name="Wincker P."/>
            <person name="Lander E.S."/>
            <person name="Weissenbach J."/>
            <person name="Roest Crollius H."/>
        </authorList>
    </citation>
    <scope>NUCLEOTIDE SEQUENCE [LARGE SCALE GENOMIC DNA]</scope>
</reference>
<dbReference type="KEGG" id="tng:GSTEN00018477G001"/>
<evidence type="ECO:0000256" key="5">
    <source>
        <dbReference type="ARBA" id="ARBA00023157"/>
    </source>
</evidence>
<dbReference type="CDD" id="cd13758">
    <property type="entry name" value="TGF_beta_LEFTY1_2"/>
    <property type="match status" value="1"/>
</dbReference>
<dbReference type="Pfam" id="PF00688">
    <property type="entry name" value="TGFb_propeptide"/>
    <property type="match status" value="1"/>
</dbReference>
<evidence type="ECO:0000259" key="9">
    <source>
        <dbReference type="PROSITE" id="PS51362"/>
    </source>
</evidence>
<name>Q4SGU3_TETNG</name>
<evidence type="ECO:0000256" key="4">
    <source>
        <dbReference type="ARBA" id="ARBA00023030"/>
    </source>
</evidence>
<dbReference type="InterPro" id="IPR017948">
    <property type="entry name" value="TGFb_CS"/>
</dbReference>
<dbReference type="SMART" id="SM00204">
    <property type="entry name" value="TGFB"/>
    <property type="match status" value="1"/>
</dbReference>
<feature type="signal peptide" evidence="8">
    <location>
        <begin position="1"/>
        <end position="19"/>
    </location>
</feature>
<feature type="domain" description="TGF-beta family profile" evidence="9">
    <location>
        <begin position="273"/>
        <end position="376"/>
    </location>
</feature>
<keyword evidence="6" id="KW-0217">Developmental protein</keyword>
<gene>
    <name evidence="10" type="ORF">GSTENG00018477001</name>
</gene>
<dbReference type="InterPro" id="IPR001111">
    <property type="entry name" value="TGF-b_propeptide"/>
</dbReference>
<sequence length="383" mass="43852">MDLLRACVLCAALCALVEAFSHRDMKEALLEKLGLDELPKIRKRDLENLVVPAHIRNKYLSMLKMHHSRRRRSLPSLAGILRGIPGNADISGEYVYSDTTRQRMVFDMEARIPDNSEVTMAELKLYQRASYQKRYAVEKKNHRPVSNARVSVYWVEVQRDGSNRTSLVDSRCVTSSDAIASASRPRSNLRLLVSHSLIPIHETGWKSFDVTQAVHYWSKSGQKTPMHLEVWIEGERPGSYAAEMAKSVRFTTQEQTDNTLGKPELILYTLDLEEYGSAGDCDVRQSKDTCCREQYFIDFRALTWTQYWIIEPAGYQAFRCAGTCKQPRRHYGYGERRCMVSESAPLPIMYLVKKGDYTEIEVAEFPNMIVERCACAMDNHSVV</sequence>
<dbReference type="GO" id="GO:0008083">
    <property type="term" value="F:growth factor activity"/>
    <property type="evidence" value="ECO:0007669"/>
    <property type="project" value="UniProtKB-UniRule"/>
</dbReference>
<dbReference type="PIRSF" id="PIRSF037402">
    <property type="entry name" value="TGFb4"/>
    <property type="match status" value="1"/>
</dbReference>
<dbReference type="PROSITE" id="PS00250">
    <property type="entry name" value="TGF_BETA_1"/>
    <property type="match status" value="1"/>
</dbReference>
<dbReference type="GO" id="GO:0005125">
    <property type="term" value="F:cytokine activity"/>
    <property type="evidence" value="ECO:0007669"/>
    <property type="project" value="UniProtKB-UniRule"/>
</dbReference>
<dbReference type="Pfam" id="PF00019">
    <property type="entry name" value="TGF_beta"/>
    <property type="match status" value="1"/>
</dbReference>
<dbReference type="PRINTS" id="PR01427">
    <property type="entry name" value="TGFBETA4"/>
</dbReference>
<protein>
    <recommendedName>
        <fullName evidence="6">Left-right determination factor</fullName>
    </recommendedName>
</protein>
<comment type="similarity">
    <text evidence="2 6 7">Belongs to the TGF-beta family.</text>
</comment>
<dbReference type="Gene3D" id="2.60.120.970">
    <property type="match status" value="1"/>
</dbReference>
<dbReference type="PANTHER" id="PTHR11848:SF287">
    <property type="entry name" value="LEFT-RIGHT DETERMINATION FACTOR"/>
    <property type="match status" value="1"/>
</dbReference>
<keyword evidence="4 6" id="KW-0339">Growth factor</keyword>
<dbReference type="FunFam" id="2.10.90.10:FF:000047">
    <property type="entry name" value="Left-right determination factor"/>
    <property type="match status" value="1"/>
</dbReference>
<dbReference type="EMBL" id="CAAE01014590">
    <property type="protein sequence ID" value="CAG00139.1"/>
    <property type="molecule type" value="Genomic_DNA"/>
</dbReference>
<evidence type="ECO:0000313" key="10">
    <source>
        <dbReference type="EMBL" id="CAG00139.1"/>
    </source>
</evidence>